<feature type="region of interest" description="Disordered" evidence="1">
    <location>
        <begin position="329"/>
        <end position="348"/>
    </location>
</feature>
<dbReference type="PANTHER" id="PTHR36694">
    <property type="entry name" value="PASIFLORA 1, ISOFORM A-RELATED"/>
    <property type="match status" value="1"/>
</dbReference>
<evidence type="ECO:0000313" key="3">
    <source>
        <dbReference type="EMBL" id="JAC04803.1"/>
    </source>
</evidence>
<feature type="transmembrane region" description="Helical" evidence="2">
    <location>
        <begin position="94"/>
        <end position="118"/>
    </location>
</feature>
<keyword evidence="2" id="KW-0472">Membrane</keyword>
<name>W8BZL0_CERCA</name>
<evidence type="ECO:0000256" key="2">
    <source>
        <dbReference type="SAM" id="Phobius"/>
    </source>
</evidence>
<dbReference type="GeneID" id="101454059"/>
<dbReference type="Pfam" id="PF15860">
    <property type="entry name" value="DUF4728"/>
    <property type="match status" value="1"/>
</dbReference>
<dbReference type="PANTHER" id="PTHR36694:SF10">
    <property type="entry name" value="MARVEL DOMAIN-CONTAINING PROTEIN"/>
    <property type="match status" value="1"/>
</dbReference>
<feature type="transmembrane region" description="Helical" evidence="2">
    <location>
        <begin position="56"/>
        <end position="73"/>
    </location>
</feature>
<protein>
    <submittedName>
        <fullName evidence="3">Uncharacterized protein</fullName>
    </submittedName>
</protein>
<accession>W8BZL0</accession>
<keyword evidence="2" id="KW-1133">Transmembrane helix</keyword>
<dbReference type="OrthoDB" id="8173727at2759"/>
<reference evidence="3" key="1">
    <citation type="submission" date="2013-07" db="EMBL/GenBank/DDBJ databases">
        <authorList>
            <person name="Geib S."/>
        </authorList>
    </citation>
    <scope>NUCLEOTIDE SEQUENCE</scope>
</reference>
<dbReference type="RefSeq" id="XP_004530616.2">
    <property type="nucleotide sequence ID" value="XM_004530559.3"/>
</dbReference>
<reference evidence="3" key="2">
    <citation type="journal article" date="2014" name="BMC Genomics">
        <title>A genomic perspective to assessing quality of mass-reared SIT flies used in Mediterranean fruit fly (Ceratitis capitata) eradication in California.</title>
        <authorList>
            <person name="Calla B."/>
            <person name="Hall B."/>
            <person name="Hou S."/>
            <person name="Geib S.M."/>
        </authorList>
    </citation>
    <scope>NUCLEOTIDE SEQUENCE</scope>
</reference>
<sequence length="407" mass="45418">MKAKHKTCVVAAAAAATGVGVGAGEKMKSVILYPYGPLTGTGCCRMLHAKNLALTSAIYTINMSLLIVLIYSWRINVNMRKAETLEDVYYGVQIAYFAIIGTQMSMIVLSVMLIFGIYKENPGLIVPWIIGYITFMALEAVAMVYSNVLRDHVNKQFDALCKAEVAFFIARAVINVLAMWGVMRFYNLVRSGITWKGPEVIELRYNANDSHQVEARLPSSHTYHISSHYQSQAKTTAATATTAYHHCNGGGSGSGSGGHKQRRNNYIADVERKPTGCCFFDFDDYDEDDDDEEFGDDDYDYDDYYYDDDEDDSSDCTILGGNTLQHKRPCNRSLRPSHMHIPTHTTRPRNNNIRTVLINKRHNKYKIAQPQTRLEVINESERSAGSGSDENDSLLVAYDSTSSLASV</sequence>
<keyword evidence="2" id="KW-0812">Transmembrane</keyword>
<dbReference type="EMBL" id="GAMC01001753">
    <property type="protein sequence ID" value="JAC04803.1"/>
    <property type="molecule type" value="mRNA"/>
</dbReference>
<evidence type="ECO:0000256" key="1">
    <source>
        <dbReference type="SAM" id="MobiDB-lite"/>
    </source>
</evidence>
<organism evidence="3">
    <name type="scientific">Ceratitis capitata</name>
    <name type="common">Mediterranean fruit fly</name>
    <name type="synonym">Tephritis capitata</name>
    <dbReference type="NCBI Taxonomy" id="7213"/>
    <lineage>
        <taxon>Eukaryota</taxon>
        <taxon>Metazoa</taxon>
        <taxon>Ecdysozoa</taxon>
        <taxon>Arthropoda</taxon>
        <taxon>Hexapoda</taxon>
        <taxon>Insecta</taxon>
        <taxon>Pterygota</taxon>
        <taxon>Neoptera</taxon>
        <taxon>Endopterygota</taxon>
        <taxon>Diptera</taxon>
        <taxon>Brachycera</taxon>
        <taxon>Muscomorpha</taxon>
        <taxon>Tephritoidea</taxon>
        <taxon>Tephritidae</taxon>
        <taxon>Ceratitis</taxon>
        <taxon>Ceratitis</taxon>
    </lineage>
</organism>
<dbReference type="AlphaFoldDB" id="W8BZL0"/>
<feature type="region of interest" description="Disordered" evidence="1">
    <location>
        <begin position="376"/>
        <end position="407"/>
    </location>
</feature>
<feature type="transmembrane region" description="Helical" evidence="2">
    <location>
        <begin position="165"/>
        <end position="186"/>
    </location>
</feature>
<feature type="compositionally biased region" description="Basic residues" evidence="1">
    <location>
        <begin position="329"/>
        <end position="338"/>
    </location>
</feature>
<feature type="transmembrane region" description="Helical" evidence="2">
    <location>
        <begin position="124"/>
        <end position="145"/>
    </location>
</feature>
<dbReference type="InterPro" id="IPR031720">
    <property type="entry name" value="DUF4728"/>
</dbReference>
<dbReference type="KEGG" id="ccat:101454059"/>
<proteinExistence type="evidence at transcript level"/>